<dbReference type="Gene3D" id="1.10.418.10">
    <property type="entry name" value="Calponin-like domain"/>
    <property type="match status" value="1"/>
</dbReference>
<feature type="domain" description="PH" evidence="1">
    <location>
        <begin position="9"/>
        <end position="105"/>
    </location>
</feature>
<evidence type="ECO:0000313" key="3">
    <source>
        <dbReference type="Proteomes" id="UP000799118"/>
    </source>
</evidence>
<dbReference type="Pfam" id="PF00169">
    <property type="entry name" value="PH"/>
    <property type="match status" value="1"/>
</dbReference>
<name>A0A6A4HM67_9AGAR</name>
<dbReference type="Gene3D" id="2.30.29.30">
    <property type="entry name" value="Pleckstrin-homology domain (PH domain)/Phosphotyrosine-binding domain (PTB)"/>
    <property type="match status" value="1"/>
</dbReference>
<dbReference type="InterPro" id="IPR036872">
    <property type="entry name" value="CH_dom_sf"/>
</dbReference>
<dbReference type="PROSITE" id="PS50003">
    <property type="entry name" value="PH_DOMAIN"/>
    <property type="match status" value="1"/>
</dbReference>
<dbReference type="InterPro" id="IPR011993">
    <property type="entry name" value="PH-like_dom_sf"/>
</dbReference>
<dbReference type="CDD" id="cd00014">
    <property type="entry name" value="CH_SF"/>
    <property type="match status" value="1"/>
</dbReference>
<evidence type="ECO:0000259" key="1">
    <source>
        <dbReference type="PROSITE" id="PS50003"/>
    </source>
</evidence>
<evidence type="ECO:0000313" key="2">
    <source>
        <dbReference type="EMBL" id="KAE9399549.1"/>
    </source>
</evidence>
<dbReference type="CDD" id="cd00821">
    <property type="entry name" value="PH"/>
    <property type="match status" value="1"/>
</dbReference>
<sequence>MVLTLTHAEVTRCGLANIKKSGISWKGWKERWIILKSNALLVYKNTQEHQFKFRLSLASIKAIDIKDLYPRCLKLTLLDGTQYSFAFQSNTELEAWYNDINRSIMAPASVLSDEGDIEEIIDGYFNDYYASYSPSTIRATTPDSFASELFDISLDRHPSKRQTSSTPNLLETRESVPGAKTSDIYTFANHERILVRKAILFLCSCMEPRLLRRSDPGGEKPFDLVEIRLRALIRAKEKWTRPPDAQNDYETIVSLSEALKDGYVLCQTLNTIGPSSMIRPTDRDSINIAKFLSNCRDMGIPRGELFSPSDLTEATAESSVRVASAILTLAKLSTTDDTITTESMAKFSKSTAAILQKKKDKLSSIEASVDQFITSQMRKDSLRYDQHGQVSQYEL</sequence>
<reference evidence="2" key="1">
    <citation type="journal article" date="2019" name="Environ. Microbiol.">
        <title>Fungal ecological strategies reflected in gene transcription - a case study of two litter decomposers.</title>
        <authorList>
            <person name="Barbi F."/>
            <person name="Kohler A."/>
            <person name="Barry K."/>
            <person name="Baskaran P."/>
            <person name="Daum C."/>
            <person name="Fauchery L."/>
            <person name="Ihrmark K."/>
            <person name="Kuo A."/>
            <person name="LaButti K."/>
            <person name="Lipzen A."/>
            <person name="Morin E."/>
            <person name="Grigoriev I.V."/>
            <person name="Henrissat B."/>
            <person name="Lindahl B."/>
            <person name="Martin F."/>
        </authorList>
    </citation>
    <scope>NUCLEOTIDE SEQUENCE</scope>
    <source>
        <strain evidence="2">JB14</strain>
    </source>
</reference>
<gene>
    <name evidence="2" type="ORF">BT96DRAFT_687469</name>
</gene>
<dbReference type="AlphaFoldDB" id="A0A6A4HM67"/>
<dbReference type="SUPFAM" id="SSF47576">
    <property type="entry name" value="Calponin-homology domain, CH-domain"/>
    <property type="match status" value="1"/>
</dbReference>
<dbReference type="Proteomes" id="UP000799118">
    <property type="component" value="Unassembled WGS sequence"/>
</dbReference>
<dbReference type="SUPFAM" id="SSF50729">
    <property type="entry name" value="PH domain-like"/>
    <property type="match status" value="1"/>
</dbReference>
<accession>A0A6A4HM67</accession>
<dbReference type="OrthoDB" id="21595at2759"/>
<keyword evidence="3" id="KW-1185">Reference proteome</keyword>
<dbReference type="InterPro" id="IPR001849">
    <property type="entry name" value="PH_domain"/>
</dbReference>
<dbReference type="EMBL" id="ML769468">
    <property type="protein sequence ID" value="KAE9399549.1"/>
    <property type="molecule type" value="Genomic_DNA"/>
</dbReference>
<proteinExistence type="predicted"/>
<organism evidence="2 3">
    <name type="scientific">Gymnopus androsaceus JB14</name>
    <dbReference type="NCBI Taxonomy" id="1447944"/>
    <lineage>
        <taxon>Eukaryota</taxon>
        <taxon>Fungi</taxon>
        <taxon>Dikarya</taxon>
        <taxon>Basidiomycota</taxon>
        <taxon>Agaricomycotina</taxon>
        <taxon>Agaricomycetes</taxon>
        <taxon>Agaricomycetidae</taxon>
        <taxon>Agaricales</taxon>
        <taxon>Marasmiineae</taxon>
        <taxon>Omphalotaceae</taxon>
        <taxon>Gymnopus</taxon>
    </lineage>
</organism>
<protein>
    <submittedName>
        <fullName evidence="2">PH-domain-containing protein</fullName>
    </submittedName>
</protein>
<dbReference type="Pfam" id="PF00307">
    <property type="entry name" value="CH"/>
    <property type="match status" value="1"/>
</dbReference>
<dbReference type="InterPro" id="IPR001715">
    <property type="entry name" value="CH_dom"/>
</dbReference>
<dbReference type="SMART" id="SM00233">
    <property type="entry name" value="PH"/>
    <property type="match status" value="1"/>
</dbReference>